<protein>
    <submittedName>
        <fullName evidence="6">Peroxisomal membrane protein 11C</fullName>
    </submittedName>
</protein>
<accession>A0A6P7ZFF3</accession>
<evidence type="ECO:0000313" key="6">
    <source>
        <dbReference type="RefSeq" id="XP_030075116.1"/>
    </source>
</evidence>
<evidence type="ECO:0000256" key="4">
    <source>
        <dbReference type="SAM" id="Phobius"/>
    </source>
</evidence>
<keyword evidence="5" id="KW-1185">Reference proteome</keyword>
<dbReference type="Pfam" id="PF05648">
    <property type="entry name" value="PEX11"/>
    <property type="match status" value="1"/>
</dbReference>
<dbReference type="GO" id="GO:0005778">
    <property type="term" value="C:peroxisomal membrane"/>
    <property type="evidence" value="ECO:0007669"/>
    <property type="project" value="UniProtKB-SubCell"/>
</dbReference>
<dbReference type="GO" id="GO:0016559">
    <property type="term" value="P:peroxisome fission"/>
    <property type="evidence" value="ECO:0007669"/>
    <property type="project" value="InterPro"/>
</dbReference>
<keyword evidence="1 4" id="KW-0472">Membrane</keyword>
<dbReference type="InterPro" id="IPR008733">
    <property type="entry name" value="PEX11"/>
</dbReference>
<evidence type="ECO:0000256" key="1">
    <source>
        <dbReference type="ARBA" id="ARBA00023136"/>
    </source>
</evidence>
<dbReference type="RefSeq" id="XP_030075116.1">
    <property type="nucleotide sequence ID" value="XM_030219256.1"/>
</dbReference>
<dbReference type="AlphaFoldDB" id="A0A6P7ZFF3"/>
<proteinExistence type="predicted"/>
<name>A0A6P7ZFF3_9AMPH</name>
<keyword evidence="2" id="KW-0576">Peroxisome</keyword>
<evidence type="ECO:0000256" key="3">
    <source>
        <dbReference type="ARBA" id="ARBA00046271"/>
    </source>
</evidence>
<keyword evidence="4" id="KW-1133">Transmembrane helix</keyword>
<dbReference type="Proteomes" id="UP000515156">
    <property type="component" value="Chromosome 11"/>
</dbReference>
<dbReference type="KEGG" id="muo:115480520"/>
<organism evidence="5 6">
    <name type="scientific">Microcaecilia unicolor</name>
    <dbReference type="NCBI Taxonomy" id="1415580"/>
    <lineage>
        <taxon>Eukaryota</taxon>
        <taxon>Metazoa</taxon>
        <taxon>Chordata</taxon>
        <taxon>Craniata</taxon>
        <taxon>Vertebrata</taxon>
        <taxon>Euteleostomi</taxon>
        <taxon>Amphibia</taxon>
        <taxon>Gymnophiona</taxon>
        <taxon>Siphonopidae</taxon>
        <taxon>Microcaecilia</taxon>
    </lineage>
</organism>
<reference evidence="5" key="1">
    <citation type="submission" date="2024-06" db="UniProtKB">
        <authorList>
            <consortium name="RefSeq"/>
        </authorList>
    </citation>
    <scope>NUCLEOTIDE SEQUENCE [LARGE SCALE GENOMIC DNA]</scope>
</reference>
<keyword evidence="4" id="KW-0812">Transmembrane</keyword>
<evidence type="ECO:0000256" key="2">
    <source>
        <dbReference type="ARBA" id="ARBA00023140"/>
    </source>
</evidence>
<comment type="subcellular location">
    <subcellularLocation>
        <location evidence="3">Peroxisome membrane</location>
    </subcellularLocation>
</comment>
<sequence length="239" mass="26850">MAVALSSLVNTLESYRGRDRVIRTLCYSCQLVGGILVEKRNDKCESGKSLLALASQLSHCRTVLRLFDDLSMFAYSIQYGLGKKEEDATVRWISVLGNVADQLYYPCEHIAWAADAKVLRTKSDKWWTFSIVFWGLSLLLGIVRSLRILCMLTRKLRKEKRSSFGESSHLKQKQLKTLVQSEVLTIMSNLADLANAIHWMPPGFLWAGQFPSWLVGLMGTVSSLIGIYRTTMGNNHGGV</sequence>
<reference evidence="6" key="2">
    <citation type="submission" date="2025-08" db="UniProtKB">
        <authorList>
            <consortium name="RefSeq"/>
        </authorList>
    </citation>
    <scope>IDENTIFICATION</scope>
</reference>
<dbReference type="CTD" id="92960"/>
<dbReference type="PANTHER" id="PTHR20990:SF1">
    <property type="entry name" value="PEROXISOMAL MEMBRANE PROTEIN 11C"/>
    <property type="match status" value="1"/>
</dbReference>
<dbReference type="GeneID" id="115480520"/>
<dbReference type="InParanoid" id="A0A6P7ZFF3"/>
<dbReference type="OrthoDB" id="10005898at2759"/>
<gene>
    <name evidence="6" type="primary">PEX11G</name>
</gene>
<evidence type="ECO:0000313" key="5">
    <source>
        <dbReference type="Proteomes" id="UP000515156"/>
    </source>
</evidence>
<feature type="transmembrane region" description="Helical" evidence="4">
    <location>
        <begin position="126"/>
        <end position="150"/>
    </location>
</feature>
<dbReference type="FunCoup" id="A0A6P7ZFF3">
    <property type="interactions" value="109"/>
</dbReference>
<dbReference type="InterPro" id="IPR026510">
    <property type="entry name" value="PEX11C_met"/>
</dbReference>
<dbReference type="PANTHER" id="PTHR20990">
    <property type="entry name" value="PEROXISOMAL BIOGENESIS FACTOR 11"/>
    <property type="match status" value="1"/>
</dbReference>